<proteinExistence type="predicted"/>
<organism evidence="1 2">
    <name type="scientific">Pseudomonas extremaustralis</name>
    <dbReference type="NCBI Taxonomy" id="359110"/>
    <lineage>
        <taxon>Bacteria</taxon>
        <taxon>Pseudomonadati</taxon>
        <taxon>Pseudomonadota</taxon>
        <taxon>Gammaproteobacteria</taxon>
        <taxon>Pseudomonadales</taxon>
        <taxon>Pseudomonadaceae</taxon>
        <taxon>Pseudomonas</taxon>
    </lineage>
</organism>
<reference evidence="1 2" key="1">
    <citation type="journal article" date="2018" name="Plant Biotechnol. Rep.">
        <title>Diversity and antifungal activity of endophytic bacteria associated with Panax ginseng seedlings.</title>
        <authorList>
            <person name="Park J.M."/>
            <person name="Hong C.E."/>
            <person name="Jo S.H."/>
        </authorList>
    </citation>
    <scope>NUCLEOTIDE SEQUENCE [LARGE SCALE GENOMIC DNA]</scope>
    <source>
        <strain evidence="1 2">PgKB38</strain>
    </source>
</reference>
<dbReference type="Proteomes" id="UP000323425">
    <property type="component" value="Unassembled WGS sequence"/>
</dbReference>
<evidence type="ECO:0000313" key="1">
    <source>
        <dbReference type="EMBL" id="KAA8557247.1"/>
    </source>
</evidence>
<name>A0A5M9IL29_9PSED</name>
<sequence length="137" mass="15298">MLQVERLGDFCLHQRFKLLGVAVFMGDFNAHHGVDHLQHLLGILMQVGAQAFMAGQQAIEAALQGDTVEPALEPQGARQVVGRALRLQLPQKPLPLLGIRESKGLTVLTLENRGNLKQVDALLLEHDRQRFLLLRRK</sequence>
<accession>A0A5M9IL29</accession>
<comment type="caution">
    <text evidence="1">The sequence shown here is derived from an EMBL/GenBank/DDBJ whole genome shotgun (WGS) entry which is preliminary data.</text>
</comment>
<evidence type="ECO:0000313" key="2">
    <source>
        <dbReference type="Proteomes" id="UP000323425"/>
    </source>
</evidence>
<protein>
    <submittedName>
        <fullName evidence="1">Uncharacterized protein</fullName>
    </submittedName>
</protein>
<dbReference type="AlphaFoldDB" id="A0A5M9IL29"/>
<gene>
    <name evidence="1" type="ORF">FX985_06439</name>
</gene>
<dbReference type="EMBL" id="VTFH01000006">
    <property type="protein sequence ID" value="KAA8557247.1"/>
    <property type="molecule type" value="Genomic_DNA"/>
</dbReference>